<evidence type="ECO:0000313" key="3">
    <source>
        <dbReference type="EMBL" id="OAP59859.1"/>
    </source>
</evidence>
<feature type="region of interest" description="Disordered" evidence="2">
    <location>
        <begin position="548"/>
        <end position="603"/>
    </location>
</feature>
<feature type="compositionally biased region" description="Polar residues" evidence="2">
    <location>
        <begin position="438"/>
        <end position="450"/>
    </location>
</feature>
<keyword evidence="4" id="KW-1185">Reference proteome</keyword>
<dbReference type="OrthoDB" id="4161562at2759"/>
<dbReference type="GeneID" id="30009029"/>
<dbReference type="Proteomes" id="UP000078343">
    <property type="component" value="Unassembled WGS sequence"/>
</dbReference>
<proteinExistence type="predicted"/>
<evidence type="ECO:0000313" key="4">
    <source>
        <dbReference type="Proteomes" id="UP000078343"/>
    </source>
</evidence>
<keyword evidence="1" id="KW-0175">Coiled coil</keyword>
<organism evidence="3 4">
    <name type="scientific">Fonsecaea erecta</name>
    <dbReference type="NCBI Taxonomy" id="1367422"/>
    <lineage>
        <taxon>Eukaryota</taxon>
        <taxon>Fungi</taxon>
        <taxon>Dikarya</taxon>
        <taxon>Ascomycota</taxon>
        <taxon>Pezizomycotina</taxon>
        <taxon>Eurotiomycetes</taxon>
        <taxon>Chaetothyriomycetidae</taxon>
        <taxon>Chaetothyriales</taxon>
        <taxon>Herpotrichiellaceae</taxon>
        <taxon>Fonsecaea</taxon>
    </lineage>
</organism>
<feature type="compositionally biased region" description="Basic residues" evidence="2">
    <location>
        <begin position="576"/>
        <end position="585"/>
    </location>
</feature>
<feature type="region of interest" description="Disordered" evidence="2">
    <location>
        <begin position="194"/>
        <end position="228"/>
    </location>
</feature>
<gene>
    <name evidence="3" type="ORF">AYL99_04861</name>
</gene>
<feature type="region of interest" description="Disordered" evidence="2">
    <location>
        <begin position="361"/>
        <end position="398"/>
    </location>
</feature>
<comment type="caution">
    <text evidence="3">The sequence shown here is derived from an EMBL/GenBank/DDBJ whole genome shotgun (WGS) entry which is preliminary data.</text>
</comment>
<dbReference type="AlphaFoldDB" id="A0A178ZJ76"/>
<dbReference type="EMBL" id="LVYI01000004">
    <property type="protein sequence ID" value="OAP59859.1"/>
    <property type="molecule type" value="Genomic_DNA"/>
</dbReference>
<feature type="region of interest" description="Disordered" evidence="2">
    <location>
        <begin position="470"/>
        <end position="492"/>
    </location>
</feature>
<feature type="region of interest" description="Disordered" evidence="2">
    <location>
        <begin position="420"/>
        <end position="457"/>
    </location>
</feature>
<dbReference type="RefSeq" id="XP_018693226.1">
    <property type="nucleotide sequence ID" value="XM_018836373.1"/>
</dbReference>
<evidence type="ECO:0000256" key="2">
    <source>
        <dbReference type="SAM" id="MobiDB-lite"/>
    </source>
</evidence>
<feature type="coiled-coil region" evidence="1">
    <location>
        <begin position="36"/>
        <end position="63"/>
    </location>
</feature>
<reference evidence="3 4" key="1">
    <citation type="submission" date="2016-04" db="EMBL/GenBank/DDBJ databases">
        <title>Draft genome of Fonsecaea erecta CBS 125763.</title>
        <authorList>
            <person name="Weiss V.A."/>
            <person name="Vicente V.A."/>
            <person name="Raittz R.T."/>
            <person name="Moreno L.F."/>
            <person name="De Souza E.M."/>
            <person name="Pedrosa F.O."/>
            <person name="Steffens M.B."/>
            <person name="Faoro H."/>
            <person name="Tadra-Sfeir M.Z."/>
            <person name="Najafzadeh M.J."/>
            <person name="Felipe M.S."/>
            <person name="Teixeira M."/>
            <person name="Sun J."/>
            <person name="Xi L."/>
            <person name="Gomes R."/>
            <person name="De Azevedo C.M."/>
            <person name="Salgado C.G."/>
            <person name="Da Silva M.B."/>
            <person name="Nascimento M.F."/>
            <person name="Queiroz-Telles F."/>
            <person name="Attili D.S."/>
            <person name="Gorbushina A."/>
        </authorList>
    </citation>
    <scope>NUCLEOTIDE SEQUENCE [LARGE SCALE GENOMIC DNA]</scope>
    <source>
        <strain evidence="3 4">CBS 125763</strain>
    </source>
</reference>
<feature type="region of interest" description="Disordered" evidence="2">
    <location>
        <begin position="245"/>
        <end position="264"/>
    </location>
</feature>
<accession>A0A178ZJ76</accession>
<protein>
    <submittedName>
        <fullName evidence="3">Uncharacterized protein</fullName>
    </submittedName>
</protein>
<name>A0A178ZJ76_9EURO</name>
<sequence length="603" mass="67255">MPASLLSDRKMTVNYAIDLLRAHQIRRENVLLHEQLKTCVKELATLREEMQDLKANRLVAVENQIKPIRESIDTTSRAFILVERHEIQLTDQAYVKASYHKIQETQRTQRAIVEEQIGAVRMTCQNRATAQHQQDQQTRASLENLQRALGGKADAAAVNLLEARLNGLASDHGAGPVAGDSISHVSDTVEHRCPQHEPDESVQVQGSQHGKHVRRETFGRPGPHRPREMTVPDDLDLDANAHTISYAGHGGHRSQPNDSLKMLSPSPAQATQLAEIKTLQQRRFDGWDTYYDQGQKLVQDLPHDFEGTIVRNFVDGLFKDSHKKQCRQWLDSSGWTWANVTIFGNLCSQLLADNASREAMETEAAARPKQMGAMLTAGDNSRRNTDGMKSKKGSKYKVQQFGVDAPLRRSQRVVQKKISNAYYTGQPAEDKSRPGPPTHSSEQDIVQGSKHNTKSDNVRAETQIQLQFDQATEPQARLQGSERGGVKGRGTTGMVQSTTIPAELQSHKRNAVAVELGHPAKRLKSHSTARAGDRHDISVPQLVSFRQQKQMSVEESSNDEGFLYKANLSRPSASKTGRRVHKRRGLPLPPPPEIPILPTTDEE</sequence>
<feature type="compositionally biased region" description="Basic and acidic residues" evidence="2">
    <location>
        <begin position="380"/>
        <end position="389"/>
    </location>
</feature>
<evidence type="ECO:0000256" key="1">
    <source>
        <dbReference type="SAM" id="Coils"/>
    </source>
</evidence>